<reference evidence="4 5" key="1">
    <citation type="submission" date="2016-09" db="EMBL/GenBank/DDBJ databases">
        <title>Complete genome sequence of the Lysinibacillus sphaericus LMG 22257, a specie of Bacillus with ureolytic activity that can effectively biodeposit calcium carbonate.</title>
        <authorList>
            <person name="Yan W."/>
        </authorList>
    </citation>
    <scope>NUCLEOTIDE SEQUENCE [LARGE SCALE GENOMIC DNA]</scope>
    <source>
        <strain evidence="4 5">LMG 22257</strain>
    </source>
</reference>
<evidence type="ECO:0000256" key="1">
    <source>
        <dbReference type="ARBA" id="ARBA00001933"/>
    </source>
</evidence>
<dbReference type="InterPro" id="IPR015422">
    <property type="entry name" value="PyrdxlP-dep_Trfase_small"/>
</dbReference>
<name>A0A1D8JK92_9BACL</name>
<dbReference type="GO" id="GO:0008483">
    <property type="term" value="F:transaminase activity"/>
    <property type="evidence" value="ECO:0007669"/>
    <property type="project" value="UniProtKB-KW"/>
</dbReference>
<protein>
    <submittedName>
        <fullName evidence="4">Aminotransferase class V</fullName>
    </submittedName>
</protein>
<evidence type="ECO:0000259" key="3">
    <source>
        <dbReference type="Pfam" id="PF00266"/>
    </source>
</evidence>
<gene>
    <name evidence="4" type="ORF">BI350_06435</name>
</gene>
<comment type="cofactor">
    <cofactor evidence="1">
        <name>pyridoxal 5'-phosphate</name>
        <dbReference type="ChEBI" id="CHEBI:597326"/>
    </cofactor>
</comment>
<dbReference type="Pfam" id="PF00266">
    <property type="entry name" value="Aminotran_5"/>
    <property type="match status" value="1"/>
</dbReference>
<dbReference type="Gene3D" id="3.40.640.10">
    <property type="entry name" value="Type I PLP-dependent aspartate aminotransferase-like (Major domain)"/>
    <property type="match status" value="1"/>
</dbReference>
<dbReference type="InterPro" id="IPR016454">
    <property type="entry name" value="Cysteine_dSase"/>
</dbReference>
<dbReference type="InterPro" id="IPR015424">
    <property type="entry name" value="PyrdxlP-dep_Trfase"/>
</dbReference>
<dbReference type="Gene3D" id="1.10.260.50">
    <property type="match status" value="1"/>
</dbReference>
<dbReference type="InterPro" id="IPR000192">
    <property type="entry name" value="Aminotrans_V_dom"/>
</dbReference>
<evidence type="ECO:0000313" key="4">
    <source>
        <dbReference type="EMBL" id="AOV09127.1"/>
    </source>
</evidence>
<dbReference type="AlphaFoldDB" id="A0A1D8JK92"/>
<organism evidence="4 5">
    <name type="scientific">Sporosarcina ureilytica</name>
    <dbReference type="NCBI Taxonomy" id="298596"/>
    <lineage>
        <taxon>Bacteria</taxon>
        <taxon>Bacillati</taxon>
        <taxon>Bacillota</taxon>
        <taxon>Bacilli</taxon>
        <taxon>Bacillales</taxon>
        <taxon>Caryophanaceae</taxon>
        <taxon>Sporosarcina</taxon>
    </lineage>
</organism>
<dbReference type="Proteomes" id="UP000185746">
    <property type="component" value="Chromosome"/>
</dbReference>
<proteinExistence type="predicted"/>
<dbReference type="PANTHER" id="PTHR11601:SF50">
    <property type="entry name" value="CYSTEINE DESULFURASE ISCS 2-RELATED"/>
    <property type="match status" value="1"/>
</dbReference>
<evidence type="ECO:0000256" key="2">
    <source>
        <dbReference type="ARBA" id="ARBA00022898"/>
    </source>
</evidence>
<accession>A0A1D8JK92</accession>
<feature type="domain" description="Aminotransferase class V" evidence="3">
    <location>
        <begin position="2"/>
        <end position="358"/>
    </location>
</feature>
<keyword evidence="5" id="KW-1185">Reference proteome</keyword>
<dbReference type="SUPFAM" id="SSF53383">
    <property type="entry name" value="PLP-dependent transferases"/>
    <property type="match status" value="1"/>
</dbReference>
<dbReference type="PANTHER" id="PTHR11601">
    <property type="entry name" value="CYSTEINE DESULFURYLASE FAMILY MEMBER"/>
    <property type="match status" value="1"/>
</dbReference>
<dbReference type="PIRSF" id="PIRSF005572">
    <property type="entry name" value="NifS"/>
    <property type="match status" value="1"/>
</dbReference>
<dbReference type="RefSeq" id="WP_075529270.1">
    <property type="nucleotide sequence ID" value="NZ_CP017560.1"/>
</dbReference>
<dbReference type="KEGG" id="surl:BI350_06435"/>
<dbReference type="Gene3D" id="3.90.1150.10">
    <property type="entry name" value="Aspartate Aminotransferase, domain 1"/>
    <property type="match status" value="1"/>
</dbReference>
<keyword evidence="4" id="KW-0032">Aminotransferase</keyword>
<dbReference type="InterPro" id="IPR015421">
    <property type="entry name" value="PyrdxlP-dep_Trfase_major"/>
</dbReference>
<dbReference type="EMBL" id="CP017560">
    <property type="protein sequence ID" value="AOV09127.1"/>
    <property type="molecule type" value="Genomic_DNA"/>
</dbReference>
<keyword evidence="2" id="KW-0663">Pyridoxal phosphate</keyword>
<evidence type="ECO:0000313" key="5">
    <source>
        <dbReference type="Proteomes" id="UP000185746"/>
    </source>
</evidence>
<keyword evidence="4" id="KW-0808">Transferase</keyword>
<sequence length="381" mass="42076">MIYLDNSATTAPKEEVLTSFIEVNKRFFANPASLHAAGRESEALLEKSREQILHLTQATEGTVIYTSGGTEANNLAILGFARKYQNRGNHILTTKIEHPSVLEAAKQLEQEGFIVEYLSVDKDGIISIAELEEKLREDTVVVSIMHVNNEIGTIQPIEDCGYVIRKKSRAIFHVDAVQSFGKLPITLRGNGPDAITISGHKIHGIKGSGALITKKMMNPESINYGGGQEQGLRNGTVSVPNAVALARAVRLAIESEKTVLYEKWRQRLIEHIEHSSDALVLAKETAAPHILSIAFAHIKGEVAINYFQKNGILISTSSACSSKSEEVSHVIEAIQLDDKYKHGVIRISFSEKNTSNEMIQFEKVLTKFVKLLKRGRSHDVE</sequence>